<keyword evidence="3" id="KW-1185">Reference proteome</keyword>
<dbReference type="AlphaFoldDB" id="A0A4D7B0S3"/>
<dbReference type="Proteomes" id="UP000298781">
    <property type="component" value="Chromosome"/>
</dbReference>
<sequence>MSQPPIVSSAIDSVVLQPAPITPAWIVAGAPVARATELSRSTDGTAVSLVWDCTAGTFNWHFGVDETVHILEGEVEVSTEGLAPRMLKAGDVALFRSGTTARWHVPRYVRKLAFCRHALPQPLGFALRGFNKLKSLVRGAPPGMPLAGNAG</sequence>
<accession>A0A4D7B0S3</accession>
<dbReference type="OrthoDB" id="6877662at2"/>
<dbReference type="EMBL" id="CP039690">
    <property type="protein sequence ID" value="QCI67269.1"/>
    <property type="molecule type" value="Genomic_DNA"/>
</dbReference>
<proteinExistence type="predicted"/>
<dbReference type="InterPro" id="IPR014710">
    <property type="entry name" value="RmlC-like_jellyroll"/>
</dbReference>
<dbReference type="InterPro" id="IPR011051">
    <property type="entry name" value="RmlC_Cupin_sf"/>
</dbReference>
<dbReference type="CDD" id="cd02227">
    <property type="entry name" value="cupin_TM1112-like"/>
    <property type="match status" value="1"/>
</dbReference>
<reference evidence="2 3" key="1">
    <citation type="submission" date="2019-04" db="EMBL/GenBank/DDBJ databases">
        <title>Phreatobacter aquaticus sp. nov.</title>
        <authorList>
            <person name="Choi A."/>
        </authorList>
    </citation>
    <scope>NUCLEOTIDE SEQUENCE [LARGE SCALE GENOMIC DNA]</scope>
    <source>
        <strain evidence="2 3">KCTC 52518</strain>
    </source>
</reference>
<gene>
    <name evidence="2" type="ORF">E8M01_25380</name>
</gene>
<dbReference type="Gene3D" id="2.60.120.10">
    <property type="entry name" value="Jelly Rolls"/>
    <property type="match status" value="1"/>
</dbReference>
<dbReference type="Pfam" id="PF05899">
    <property type="entry name" value="Cupin_3"/>
    <property type="match status" value="1"/>
</dbReference>
<dbReference type="SUPFAM" id="SSF51182">
    <property type="entry name" value="RmlC-like cupins"/>
    <property type="match status" value="1"/>
</dbReference>
<dbReference type="PANTHER" id="PTHR40943:SF1">
    <property type="entry name" value="CYTOPLASMIC PROTEIN"/>
    <property type="match status" value="1"/>
</dbReference>
<dbReference type="KEGG" id="pstg:E8M01_25380"/>
<dbReference type="RefSeq" id="WP_136962702.1">
    <property type="nucleotide sequence ID" value="NZ_CP039690.1"/>
</dbReference>
<dbReference type="PANTHER" id="PTHR40943">
    <property type="entry name" value="CYTOPLASMIC PROTEIN-RELATED"/>
    <property type="match status" value="1"/>
</dbReference>
<evidence type="ECO:0000313" key="3">
    <source>
        <dbReference type="Proteomes" id="UP000298781"/>
    </source>
</evidence>
<protein>
    <submittedName>
        <fullName evidence="2">DUF861 domain-containing protein</fullName>
    </submittedName>
</protein>
<name>A0A4D7B0S3_9HYPH</name>
<evidence type="ECO:0000313" key="2">
    <source>
        <dbReference type="EMBL" id="QCI67269.1"/>
    </source>
</evidence>
<organism evidence="2 3">
    <name type="scientific">Phreatobacter stygius</name>
    <dbReference type="NCBI Taxonomy" id="1940610"/>
    <lineage>
        <taxon>Bacteria</taxon>
        <taxon>Pseudomonadati</taxon>
        <taxon>Pseudomonadota</taxon>
        <taxon>Alphaproteobacteria</taxon>
        <taxon>Hyphomicrobiales</taxon>
        <taxon>Phreatobacteraceae</taxon>
        <taxon>Phreatobacter</taxon>
    </lineage>
</organism>
<evidence type="ECO:0000259" key="1">
    <source>
        <dbReference type="Pfam" id="PF05899"/>
    </source>
</evidence>
<dbReference type="InterPro" id="IPR008579">
    <property type="entry name" value="UGlyAH_Cupin_dom"/>
</dbReference>
<feature type="domain" description="(S)-ureidoglycine aminohydrolase cupin" evidence="1">
    <location>
        <begin position="41"/>
        <end position="111"/>
    </location>
</feature>